<feature type="compositionally biased region" description="Acidic residues" evidence="4">
    <location>
        <begin position="200"/>
        <end position="219"/>
    </location>
</feature>
<feature type="compositionally biased region" description="Basic and acidic residues" evidence="4">
    <location>
        <begin position="238"/>
        <end position="254"/>
    </location>
</feature>
<name>A0AAD4LDY2_9AGAM</name>
<organism evidence="6 7">
    <name type="scientific">Lactarius akahatsu</name>
    <dbReference type="NCBI Taxonomy" id="416441"/>
    <lineage>
        <taxon>Eukaryota</taxon>
        <taxon>Fungi</taxon>
        <taxon>Dikarya</taxon>
        <taxon>Basidiomycota</taxon>
        <taxon>Agaricomycotina</taxon>
        <taxon>Agaricomycetes</taxon>
        <taxon>Russulales</taxon>
        <taxon>Russulaceae</taxon>
        <taxon>Lactarius</taxon>
    </lineage>
</organism>
<dbReference type="SUPFAM" id="SSF57756">
    <property type="entry name" value="Retrovirus zinc finger-like domains"/>
    <property type="match status" value="1"/>
</dbReference>
<keyword evidence="7" id="KW-1185">Reference proteome</keyword>
<accession>A0AAD4LDY2</accession>
<dbReference type="AlphaFoldDB" id="A0AAD4LDY2"/>
<proteinExistence type="predicted"/>
<keyword evidence="2" id="KW-0479">Metal-binding</keyword>
<evidence type="ECO:0000256" key="4">
    <source>
        <dbReference type="SAM" id="MobiDB-lite"/>
    </source>
</evidence>
<feature type="domain" description="CCHC-type" evidence="5">
    <location>
        <begin position="361"/>
        <end position="376"/>
    </location>
</feature>
<keyword evidence="2" id="KW-0862">Zinc</keyword>
<evidence type="ECO:0000256" key="3">
    <source>
        <dbReference type="SAM" id="Coils"/>
    </source>
</evidence>
<keyword evidence="1" id="KW-0507">mRNA processing</keyword>
<dbReference type="Proteomes" id="UP001201163">
    <property type="component" value="Unassembled WGS sequence"/>
</dbReference>
<feature type="region of interest" description="Disordered" evidence="4">
    <location>
        <begin position="618"/>
        <end position="640"/>
    </location>
</feature>
<feature type="compositionally biased region" description="Acidic residues" evidence="4">
    <location>
        <begin position="154"/>
        <end position="166"/>
    </location>
</feature>
<feature type="region of interest" description="Disordered" evidence="4">
    <location>
        <begin position="1"/>
        <end position="45"/>
    </location>
</feature>
<keyword evidence="2" id="KW-0863">Zinc-finger</keyword>
<feature type="region of interest" description="Disordered" evidence="4">
    <location>
        <begin position="147"/>
        <end position="219"/>
    </location>
</feature>
<evidence type="ECO:0000313" key="7">
    <source>
        <dbReference type="Proteomes" id="UP001201163"/>
    </source>
</evidence>
<evidence type="ECO:0000259" key="5">
    <source>
        <dbReference type="PROSITE" id="PS50158"/>
    </source>
</evidence>
<dbReference type="GO" id="GO:0003676">
    <property type="term" value="F:nucleic acid binding"/>
    <property type="evidence" value="ECO:0007669"/>
    <property type="project" value="InterPro"/>
</dbReference>
<feature type="compositionally biased region" description="Acidic residues" evidence="4">
    <location>
        <begin position="26"/>
        <end position="45"/>
    </location>
</feature>
<protein>
    <recommendedName>
        <fullName evidence="5">CCHC-type domain-containing protein</fullName>
    </recommendedName>
</protein>
<dbReference type="PROSITE" id="PS50158">
    <property type="entry name" value="ZF_CCHC"/>
    <property type="match status" value="1"/>
</dbReference>
<evidence type="ECO:0000256" key="1">
    <source>
        <dbReference type="ARBA" id="ARBA00022664"/>
    </source>
</evidence>
<dbReference type="InterPro" id="IPR001878">
    <property type="entry name" value="Znf_CCHC"/>
</dbReference>
<evidence type="ECO:0000313" key="6">
    <source>
        <dbReference type="EMBL" id="KAH8986003.1"/>
    </source>
</evidence>
<comment type="caution">
    <text evidence="6">The sequence shown here is derived from an EMBL/GenBank/DDBJ whole genome shotgun (WGS) entry which is preliminary data.</text>
</comment>
<gene>
    <name evidence="6" type="ORF">EDB92DRAFT_1818461</name>
</gene>
<feature type="region of interest" description="Disordered" evidence="4">
    <location>
        <begin position="234"/>
        <end position="263"/>
    </location>
</feature>
<dbReference type="GO" id="GO:0008270">
    <property type="term" value="F:zinc ion binding"/>
    <property type="evidence" value="ECO:0007669"/>
    <property type="project" value="UniProtKB-KW"/>
</dbReference>
<dbReference type="EMBL" id="JAKELL010000058">
    <property type="protein sequence ID" value="KAH8986003.1"/>
    <property type="molecule type" value="Genomic_DNA"/>
</dbReference>
<dbReference type="InterPro" id="IPR036875">
    <property type="entry name" value="Znf_CCHC_sf"/>
</dbReference>
<dbReference type="GO" id="GO:0006397">
    <property type="term" value="P:mRNA processing"/>
    <property type="evidence" value="ECO:0007669"/>
    <property type="project" value="UniProtKB-KW"/>
</dbReference>
<feature type="coiled-coil region" evidence="3">
    <location>
        <begin position="547"/>
        <end position="574"/>
    </location>
</feature>
<reference evidence="6" key="1">
    <citation type="submission" date="2022-01" db="EMBL/GenBank/DDBJ databases">
        <title>Comparative genomics reveals a dynamic genome evolution in the ectomycorrhizal milk-cap (Lactarius) mushrooms.</title>
        <authorList>
            <consortium name="DOE Joint Genome Institute"/>
            <person name="Lebreton A."/>
            <person name="Tang N."/>
            <person name="Kuo A."/>
            <person name="LaButti K."/>
            <person name="Drula E."/>
            <person name="Barry K."/>
            <person name="Clum A."/>
            <person name="Lipzen A."/>
            <person name="Mousain D."/>
            <person name="Ng V."/>
            <person name="Wang R."/>
            <person name="Wang X."/>
            <person name="Dai Y."/>
            <person name="Henrissat B."/>
            <person name="Grigoriev I.V."/>
            <person name="Guerin-Laguette A."/>
            <person name="Yu F."/>
            <person name="Martin F.M."/>
        </authorList>
    </citation>
    <scope>NUCLEOTIDE SEQUENCE</scope>
    <source>
        <strain evidence="6">QP</strain>
    </source>
</reference>
<sequence>MGATGHAEEILAEDADQGEANSQTVADDEGDANSEPVAEEQEYYEPEVVYGRSEDRAALPVLFKGDPEEADEFVKAWDEWHSQLSPQFSQYQYTTIFLSLIQPPVDRWAHDMIYKIEQWHEEGMDDDDDMLLEDVIGRFMKNFVPRDDAREQNIEEEGPGAEDPEDKCDPGYDFPVGNRHEGHLDDWEVSPPPSLFADDQATEEDEPDEAGEYVEEYSQEDLVDDYYWTPYDFEEPEERVPPPHRTHADKERTSKTKNRATKKSVLTPDDTEIQWLVEDTWDLYEEHPEQVEEIMDSLQETMWSGLNTFTTPATRDGPNTFQTPAPADPTPASWGSAEVDAAMEVRAAENTGWVKAQAKAKCHHCWQTGHTRRNCPHKDMPRHQSWMEDYNDDYSVPRTDLPRADNRRSSPMPHAVLPRAENRGRLYMVKTVHGSDRATYALTTRHSPTTVVLPPTPQRRAATPLPSPISNVGFKPIHHPSPVSPIAPMTDDAFTDALARLNIRRAAAYSKRDWKAVQDIDFRAALVKGMHAMKKPCTMPEQPKESLDSLEQRLRATEQALQEAKDKNNGIKVQQLDRTTNKIAGELLKRDLSYHPAMYTTENVLIQRGRCARREGNVTVSPVTGPPNTPARPRNTAVKRSRAEYAKEEVEVMRLVAEHAQKPAKSRDLPAYLGNAQEYWE</sequence>
<keyword evidence="3" id="KW-0175">Coiled coil</keyword>
<evidence type="ECO:0000256" key="2">
    <source>
        <dbReference type="PROSITE-ProRule" id="PRU00047"/>
    </source>
</evidence>